<accession>A0A5C5YLR6</accession>
<dbReference type="Pfam" id="PF01814">
    <property type="entry name" value="Hemerythrin"/>
    <property type="match status" value="1"/>
</dbReference>
<gene>
    <name evidence="2" type="ORF">Pla123a_26870</name>
</gene>
<protein>
    <recommendedName>
        <fullName evidence="1">Hemerythrin-like domain-containing protein</fullName>
    </recommendedName>
</protein>
<dbReference type="Proteomes" id="UP000318478">
    <property type="component" value="Unassembled WGS sequence"/>
</dbReference>
<dbReference type="AlphaFoldDB" id="A0A5C5YLR6"/>
<dbReference type="RefSeq" id="WP_146587702.1">
    <property type="nucleotide sequence ID" value="NZ_SJPO01000006.1"/>
</dbReference>
<dbReference type="InterPro" id="IPR012312">
    <property type="entry name" value="Hemerythrin-like"/>
</dbReference>
<sequence>MAVLHAQSTSSVSWIEHQMLEHVKGALRVTLDWNAPSVSMQRKKSSVRFSFQSFCRHLDRLMRIEERDNYLEELCEVKPYLEPQVRRLRADHDRFRRETHTLMARLEQLDEWQADEFDDCCLQIRELLAEVDQHDREEVRILQELLSYDEGGEG</sequence>
<organism evidence="2 3">
    <name type="scientific">Posidoniimonas polymericola</name>
    <dbReference type="NCBI Taxonomy" id="2528002"/>
    <lineage>
        <taxon>Bacteria</taxon>
        <taxon>Pseudomonadati</taxon>
        <taxon>Planctomycetota</taxon>
        <taxon>Planctomycetia</taxon>
        <taxon>Pirellulales</taxon>
        <taxon>Lacipirellulaceae</taxon>
        <taxon>Posidoniimonas</taxon>
    </lineage>
</organism>
<keyword evidence="3" id="KW-1185">Reference proteome</keyword>
<dbReference type="OrthoDB" id="266988at2"/>
<proteinExistence type="predicted"/>
<dbReference type="EMBL" id="SJPO01000006">
    <property type="protein sequence ID" value="TWT75903.1"/>
    <property type="molecule type" value="Genomic_DNA"/>
</dbReference>
<evidence type="ECO:0000313" key="2">
    <source>
        <dbReference type="EMBL" id="TWT75903.1"/>
    </source>
</evidence>
<name>A0A5C5YLR6_9BACT</name>
<reference evidence="2 3" key="1">
    <citation type="submission" date="2019-02" db="EMBL/GenBank/DDBJ databases">
        <title>Deep-cultivation of Planctomycetes and their phenomic and genomic characterization uncovers novel biology.</title>
        <authorList>
            <person name="Wiegand S."/>
            <person name="Jogler M."/>
            <person name="Boedeker C."/>
            <person name="Pinto D."/>
            <person name="Vollmers J."/>
            <person name="Rivas-Marin E."/>
            <person name="Kohn T."/>
            <person name="Peeters S.H."/>
            <person name="Heuer A."/>
            <person name="Rast P."/>
            <person name="Oberbeckmann S."/>
            <person name="Bunk B."/>
            <person name="Jeske O."/>
            <person name="Meyerdierks A."/>
            <person name="Storesund J.E."/>
            <person name="Kallscheuer N."/>
            <person name="Luecker S."/>
            <person name="Lage O.M."/>
            <person name="Pohl T."/>
            <person name="Merkel B.J."/>
            <person name="Hornburger P."/>
            <person name="Mueller R.-W."/>
            <person name="Bruemmer F."/>
            <person name="Labrenz M."/>
            <person name="Spormann A.M."/>
            <person name="Op Den Camp H."/>
            <person name="Overmann J."/>
            <person name="Amann R."/>
            <person name="Jetten M.S.M."/>
            <person name="Mascher T."/>
            <person name="Medema M.H."/>
            <person name="Devos D.P."/>
            <person name="Kaster A.-K."/>
            <person name="Ovreas L."/>
            <person name="Rohde M."/>
            <person name="Galperin M.Y."/>
            <person name="Jogler C."/>
        </authorList>
    </citation>
    <scope>NUCLEOTIDE SEQUENCE [LARGE SCALE GENOMIC DNA]</scope>
    <source>
        <strain evidence="2 3">Pla123a</strain>
    </source>
</reference>
<comment type="caution">
    <text evidence="2">The sequence shown here is derived from an EMBL/GenBank/DDBJ whole genome shotgun (WGS) entry which is preliminary data.</text>
</comment>
<feature type="domain" description="Hemerythrin-like" evidence="1">
    <location>
        <begin position="17"/>
        <end position="144"/>
    </location>
</feature>
<evidence type="ECO:0000259" key="1">
    <source>
        <dbReference type="Pfam" id="PF01814"/>
    </source>
</evidence>
<evidence type="ECO:0000313" key="3">
    <source>
        <dbReference type="Proteomes" id="UP000318478"/>
    </source>
</evidence>